<dbReference type="Pfam" id="PF13407">
    <property type="entry name" value="Peripla_BP_4"/>
    <property type="match status" value="1"/>
</dbReference>
<dbReference type="InterPro" id="IPR025997">
    <property type="entry name" value="SBP_2_dom"/>
</dbReference>
<dbReference type="Proteomes" id="UP000217446">
    <property type="component" value="Unassembled WGS sequence"/>
</dbReference>
<evidence type="ECO:0000259" key="4">
    <source>
        <dbReference type="Pfam" id="PF13407"/>
    </source>
</evidence>
<dbReference type="InterPro" id="IPR028082">
    <property type="entry name" value="Peripla_BP_I"/>
</dbReference>
<sequence>MRTRTWHVVAVLVAGFMTTSLAAACEEMEEERDKDGFTVGLLLPSRTVPRWERSDKPLIEKRLKQLCPRCTLEYANAQNDAMRQRQQMSSMITKGVRVLILDATDTRALRSSIQEAHEAGVPVVAYDRLAEGPISGYVSFDGAQVGRLQGEALLKAMGDKANGGNVVMMNGDPTSPNAEWFRSGALSVVSGKVRIGRAYDTQGWSMDSAHANMSAAMAALGPDRIDGVLAANDTIASGVISALKSARVKDLPPVTGQDADLDAVQRIVRGEQYMTVYKPFKAEADAAAAMAVALGRGEDPREIATTTTDSPTTRNIPSVLLTPSAVTVDKIKPTLLKDGMYSVDEICTAELRAACEKAGLTR</sequence>
<evidence type="ECO:0000256" key="2">
    <source>
        <dbReference type="ARBA" id="ARBA00022729"/>
    </source>
</evidence>
<reference evidence="6" key="1">
    <citation type="submission" date="2017-05" db="EMBL/GenBank/DDBJ databases">
        <title>Streptomyces olivochromogenes NBRC 3561 whole genome shotgun sequence.</title>
        <authorList>
            <person name="Dohra H."/>
            <person name="Kodani S."/>
        </authorList>
    </citation>
    <scope>NUCLEOTIDE SEQUENCE [LARGE SCALE GENOMIC DNA]</scope>
    <source>
        <strain evidence="6">NBRC 3561</strain>
    </source>
</reference>
<gene>
    <name evidence="5" type="ORF">SO3561_06478</name>
</gene>
<name>A0A250VL82_STROL</name>
<dbReference type="InterPro" id="IPR050555">
    <property type="entry name" value="Bact_Solute-Bind_Prot2"/>
</dbReference>
<organism evidence="5 6">
    <name type="scientific">Streptomyces olivochromogenes</name>
    <dbReference type="NCBI Taxonomy" id="1963"/>
    <lineage>
        <taxon>Bacteria</taxon>
        <taxon>Bacillati</taxon>
        <taxon>Actinomycetota</taxon>
        <taxon>Actinomycetes</taxon>
        <taxon>Kitasatosporales</taxon>
        <taxon>Streptomycetaceae</taxon>
        <taxon>Streptomyces</taxon>
    </lineage>
</organism>
<dbReference type="SUPFAM" id="SSF53822">
    <property type="entry name" value="Periplasmic binding protein-like I"/>
    <property type="match status" value="1"/>
</dbReference>
<keyword evidence="6" id="KW-1185">Reference proteome</keyword>
<feature type="chain" id="PRO_5038814435" evidence="3">
    <location>
        <begin position="23"/>
        <end position="362"/>
    </location>
</feature>
<dbReference type="PANTHER" id="PTHR30036:SF1">
    <property type="entry name" value="D-XYLOSE-BINDING PERIPLASMIC PROTEIN"/>
    <property type="match status" value="1"/>
</dbReference>
<evidence type="ECO:0000256" key="1">
    <source>
        <dbReference type="ARBA" id="ARBA00004196"/>
    </source>
</evidence>
<evidence type="ECO:0000256" key="3">
    <source>
        <dbReference type="SAM" id="SignalP"/>
    </source>
</evidence>
<dbReference type="Gene3D" id="3.40.50.2300">
    <property type="match status" value="2"/>
</dbReference>
<keyword evidence="2 3" id="KW-0732">Signal</keyword>
<proteinExistence type="predicted"/>
<evidence type="ECO:0000313" key="5">
    <source>
        <dbReference type="EMBL" id="GAX54925.1"/>
    </source>
</evidence>
<feature type="domain" description="Periplasmic binding protein" evidence="4">
    <location>
        <begin position="39"/>
        <end position="298"/>
    </location>
</feature>
<dbReference type="PROSITE" id="PS51257">
    <property type="entry name" value="PROKAR_LIPOPROTEIN"/>
    <property type="match status" value="1"/>
</dbReference>
<dbReference type="AlphaFoldDB" id="A0A250VL82"/>
<dbReference type="STRING" id="1963.AQJ27_28780"/>
<comment type="caution">
    <text evidence="5">The sequence shown here is derived from an EMBL/GenBank/DDBJ whole genome shotgun (WGS) entry which is preliminary data.</text>
</comment>
<dbReference type="GO" id="GO:0030288">
    <property type="term" value="C:outer membrane-bounded periplasmic space"/>
    <property type="evidence" value="ECO:0007669"/>
    <property type="project" value="TreeGrafter"/>
</dbReference>
<evidence type="ECO:0000313" key="6">
    <source>
        <dbReference type="Proteomes" id="UP000217446"/>
    </source>
</evidence>
<dbReference type="PANTHER" id="PTHR30036">
    <property type="entry name" value="D-XYLOSE-BINDING PERIPLASMIC PROTEIN"/>
    <property type="match status" value="1"/>
</dbReference>
<dbReference type="EMBL" id="BDQI01000016">
    <property type="protein sequence ID" value="GAX54925.1"/>
    <property type="molecule type" value="Genomic_DNA"/>
</dbReference>
<comment type="subcellular location">
    <subcellularLocation>
        <location evidence="1">Cell envelope</location>
    </subcellularLocation>
</comment>
<protein>
    <submittedName>
        <fullName evidence="5">Solute-binding protein</fullName>
    </submittedName>
</protein>
<dbReference type="GO" id="GO:0030246">
    <property type="term" value="F:carbohydrate binding"/>
    <property type="evidence" value="ECO:0007669"/>
    <property type="project" value="TreeGrafter"/>
</dbReference>
<dbReference type="RefSeq" id="WP_067374938.1">
    <property type="nucleotide sequence ID" value="NZ_BDQI01000016.1"/>
</dbReference>
<accession>A0A250VL82</accession>
<feature type="signal peptide" evidence="3">
    <location>
        <begin position="1"/>
        <end position="22"/>
    </location>
</feature>